<organism evidence="3 4">
    <name type="scientific">Herbiconiux aconitum</name>
    <dbReference type="NCBI Taxonomy" id="2970913"/>
    <lineage>
        <taxon>Bacteria</taxon>
        <taxon>Bacillati</taxon>
        <taxon>Actinomycetota</taxon>
        <taxon>Actinomycetes</taxon>
        <taxon>Micrococcales</taxon>
        <taxon>Microbacteriaceae</taxon>
        <taxon>Herbiconiux</taxon>
    </lineage>
</organism>
<dbReference type="InterPro" id="IPR011059">
    <property type="entry name" value="Metal-dep_hydrolase_composite"/>
</dbReference>
<dbReference type="PANTHER" id="PTHR11647:SF1">
    <property type="entry name" value="COLLAPSIN RESPONSE MEDIATOR PROTEIN"/>
    <property type="match status" value="1"/>
</dbReference>
<dbReference type="PANTHER" id="PTHR11647">
    <property type="entry name" value="HYDRANTOINASE/DIHYDROPYRIMIDINASE FAMILY MEMBER"/>
    <property type="match status" value="1"/>
</dbReference>
<dbReference type="InterPro" id="IPR032466">
    <property type="entry name" value="Metal_Hydrolase"/>
</dbReference>
<evidence type="ECO:0000256" key="1">
    <source>
        <dbReference type="ARBA" id="ARBA00001947"/>
    </source>
</evidence>
<comment type="caution">
    <text evidence="3">The sequence shown here is derived from an EMBL/GenBank/DDBJ whole genome shotgun (WGS) entry which is preliminary data.</text>
</comment>
<dbReference type="Gene3D" id="2.30.40.10">
    <property type="entry name" value="Urease, subunit C, domain 1"/>
    <property type="match status" value="1"/>
</dbReference>
<evidence type="ECO:0000259" key="2">
    <source>
        <dbReference type="Pfam" id="PF01979"/>
    </source>
</evidence>
<gene>
    <name evidence="3" type="ORF">N1027_14070</name>
</gene>
<dbReference type="InterPro" id="IPR006680">
    <property type="entry name" value="Amidohydro-rel"/>
</dbReference>
<dbReference type="InterPro" id="IPR050378">
    <property type="entry name" value="Metallo-dep_Hydrolases_sf"/>
</dbReference>
<accession>A0ABT2GSR8</accession>
<dbReference type="EMBL" id="JANLCM010000002">
    <property type="protein sequence ID" value="MCS5719261.1"/>
    <property type="molecule type" value="Genomic_DNA"/>
</dbReference>
<feature type="domain" description="Amidohydrolase-related" evidence="2">
    <location>
        <begin position="57"/>
        <end position="349"/>
    </location>
</feature>
<dbReference type="Pfam" id="PF01979">
    <property type="entry name" value="Amidohydro_1"/>
    <property type="match status" value="1"/>
</dbReference>
<evidence type="ECO:0000313" key="4">
    <source>
        <dbReference type="Proteomes" id="UP001165584"/>
    </source>
</evidence>
<dbReference type="RefSeq" id="WP_259508763.1">
    <property type="nucleotide sequence ID" value="NZ_JANLCM010000002.1"/>
</dbReference>
<dbReference type="CDD" id="cd01292">
    <property type="entry name" value="metallo-dependent_hydrolases"/>
    <property type="match status" value="1"/>
</dbReference>
<proteinExistence type="predicted"/>
<protein>
    <submittedName>
        <fullName evidence="3">Amidohydrolase family protein</fullName>
    </submittedName>
</protein>
<dbReference type="Proteomes" id="UP001165584">
    <property type="component" value="Unassembled WGS sequence"/>
</dbReference>
<dbReference type="Gene3D" id="3.20.20.140">
    <property type="entry name" value="Metal-dependent hydrolases"/>
    <property type="match status" value="1"/>
</dbReference>
<sequence length="388" mass="39906">MSLAVINIGGSHDGSLDGAELAGDAVVCEGDRIAWIGDSADVVPADHATIVDAAGATLIPGLIDSHVHSTFGDYTPRQQTVGFLESYVHGGTTTSISASEVHVPGRPRDVAGVKALAVAAQRSFLDYHPGGMTVHAGAVILEPGLTRADFAELRSLGVRLAKGGFGAFADAREYIPMVHDARAEGIVVMCHSGGGSIPGSKAKIDADLLIEMEPDVAGHVNGGPTSLTVEENRRIVQEGRGIALQLVQAGNLRSAIDVAERALEIDDFRRILIATDTPTGTGVLPLGMLRSMAELASLGPLSAAQTVSASTGNVADVYGLDAGRLRVGAPADLVVLDAPVGCSVDTAFGALERGDIPAVAVVITMGEVRVTRSRNTPPPIKGVTCTTH</sequence>
<evidence type="ECO:0000313" key="3">
    <source>
        <dbReference type="EMBL" id="MCS5719261.1"/>
    </source>
</evidence>
<reference evidence="3" key="1">
    <citation type="submission" date="2022-08" db="EMBL/GenBank/DDBJ databases">
        <authorList>
            <person name="Deng Y."/>
            <person name="Han X.-F."/>
            <person name="Zhang Y.-Q."/>
        </authorList>
    </citation>
    <scope>NUCLEOTIDE SEQUENCE</scope>
    <source>
        <strain evidence="3">CPCC 205763</strain>
    </source>
</reference>
<name>A0ABT2GSR8_9MICO</name>
<dbReference type="SUPFAM" id="SSF51338">
    <property type="entry name" value="Composite domain of metallo-dependent hydrolases"/>
    <property type="match status" value="1"/>
</dbReference>
<dbReference type="SUPFAM" id="SSF51556">
    <property type="entry name" value="Metallo-dependent hydrolases"/>
    <property type="match status" value="1"/>
</dbReference>
<comment type="cofactor">
    <cofactor evidence="1">
        <name>Zn(2+)</name>
        <dbReference type="ChEBI" id="CHEBI:29105"/>
    </cofactor>
</comment>
<keyword evidence="4" id="KW-1185">Reference proteome</keyword>